<dbReference type="HOGENOM" id="CLU_2519721_0_0_2"/>
<dbReference type="AlphaFoldDB" id="A0A0E3R1E5"/>
<organism evidence="1 2">
    <name type="scientific">Methanosarcina barkeri 227</name>
    <dbReference type="NCBI Taxonomy" id="1434106"/>
    <lineage>
        <taxon>Archaea</taxon>
        <taxon>Methanobacteriati</taxon>
        <taxon>Methanobacteriota</taxon>
        <taxon>Stenosarchaea group</taxon>
        <taxon>Methanomicrobia</taxon>
        <taxon>Methanosarcinales</taxon>
        <taxon>Methanosarcinaceae</taxon>
        <taxon>Methanosarcina</taxon>
    </lineage>
</organism>
<evidence type="ECO:0000313" key="1">
    <source>
        <dbReference type="EMBL" id="AKB57305.1"/>
    </source>
</evidence>
<sequence length="84" mass="10099">MIGTTDFYRKALLKHFRVLIEFPRTGKRRRPRKPKIFPFDDLNSAQIIKTRINWILKKVEKKNISLEKTLNKAESQLLYLKDKI</sequence>
<reference evidence="1 2" key="1">
    <citation type="submission" date="2014-07" db="EMBL/GenBank/DDBJ databases">
        <title>Methanogenic archaea and the global carbon cycle.</title>
        <authorList>
            <person name="Henriksen J.R."/>
            <person name="Luke J."/>
            <person name="Reinhart S."/>
            <person name="Benedict M.N."/>
            <person name="Youngblut N.D."/>
            <person name="Metcalf M.E."/>
            <person name="Whitaker R.J."/>
            <person name="Metcalf W.W."/>
        </authorList>
    </citation>
    <scope>NUCLEOTIDE SEQUENCE [LARGE SCALE GENOMIC DNA]</scope>
    <source>
        <strain evidence="1 2">227</strain>
    </source>
</reference>
<dbReference type="Proteomes" id="UP000033079">
    <property type="component" value="Chromosome"/>
</dbReference>
<evidence type="ECO:0000313" key="2">
    <source>
        <dbReference type="Proteomes" id="UP000033079"/>
    </source>
</evidence>
<accession>A0A0E3R1E5</accession>
<name>A0A0E3R1E5_METBA</name>
<dbReference type="KEGG" id="mbar:MSBR2_0789"/>
<proteinExistence type="predicted"/>
<dbReference type="PATRIC" id="fig|1434106.5.peg.999"/>
<dbReference type="EMBL" id="CP009530">
    <property type="protein sequence ID" value="AKB57305.1"/>
    <property type="molecule type" value="Genomic_DNA"/>
</dbReference>
<protein>
    <submittedName>
        <fullName evidence="1">Uncharacterized protein</fullName>
    </submittedName>
</protein>
<gene>
    <name evidence="1" type="ORF">MSBR2_0789</name>
</gene>